<accession>A0A6M1PNV0</accession>
<dbReference type="RefSeq" id="WP_165099767.1">
    <property type="nucleotide sequence ID" value="NZ_JAAKGU010000007.1"/>
</dbReference>
<dbReference type="Proteomes" id="UP000480151">
    <property type="component" value="Unassembled WGS sequence"/>
</dbReference>
<comment type="caution">
    <text evidence="1">The sequence shown here is derived from an EMBL/GenBank/DDBJ whole genome shotgun (WGS) entry which is preliminary data.</text>
</comment>
<evidence type="ECO:0000313" key="1">
    <source>
        <dbReference type="EMBL" id="NGM83825.1"/>
    </source>
</evidence>
<dbReference type="AlphaFoldDB" id="A0A6M1PNV0"/>
<sequence length="101" mass="11501">MSVPYPAMQQQVLYQADPSSVQTLKSIKDRTHHICRTYINRRVRIQTLSGHVHEGVIVGCDDRQLYLRVKSPGYSRAFYGPSDEAILTLVLFELLVIVLLS</sequence>
<keyword evidence="2" id="KW-1185">Reference proteome</keyword>
<dbReference type="EMBL" id="JAAKGU010000007">
    <property type="protein sequence ID" value="NGM83825.1"/>
    <property type="molecule type" value="Genomic_DNA"/>
</dbReference>
<reference evidence="1 2" key="1">
    <citation type="submission" date="2020-02" db="EMBL/GenBank/DDBJ databases">
        <authorList>
            <person name="Gao J."/>
            <person name="Sun J."/>
        </authorList>
    </citation>
    <scope>NUCLEOTIDE SEQUENCE [LARGE SCALE GENOMIC DNA]</scope>
    <source>
        <strain evidence="1 2">7124</strain>
    </source>
</reference>
<gene>
    <name evidence="1" type="ORF">G5B47_15500</name>
</gene>
<organism evidence="1 2">
    <name type="scientific">Paenibacillus apii</name>
    <dbReference type="NCBI Taxonomy" id="1850370"/>
    <lineage>
        <taxon>Bacteria</taxon>
        <taxon>Bacillati</taxon>
        <taxon>Bacillota</taxon>
        <taxon>Bacilli</taxon>
        <taxon>Bacillales</taxon>
        <taxon>Paenibacillaceae</taxon>
        <taxon>Paenibacillus</taxon>
    </lineage>
</organism>
<protein>
    <submittedName>
        <fullName evidence="1">Uncharacterized protein</fullName>
    </submittedName>
</protein>
<evidence type="ECO:0000313" key="2">
    <source>
        <dbReference type="Proteomes" id="UP000480151"/>
    </source>
</evidence>
<proteinExistence type="predicted"/>
<name>A0A6M1PNV0_9BACL</name>